<name>A0ACC0VXH7_9STRA</name>
<proteinExistence type="predicted"/>
<dbReference type="Proteomes" id="UP001163321">
    <property type="component" value="Chromosome 5"/>
</dbReference>
<accession>A0ACC0VXH7</accession>
<organism evidence="1 2">
    <name type="scientific">Peronosclerospora sorghi</name>
    <dbReference type="NCBI Taxonomy" id="230839"/>
    <lineage>
        <taxon>Eukaryota</taxon>
        <taxon>Sar</taxon>
        <taxon>Stramenopiles</taxon>
        <taxon>Oomycota</taxon>
        <taxon>Peronosporomycetes</taxon>
        <taxon>Peronosporales</taxon>
        <taxon>Peronosporaceae</taxon>
        <taxon>Peronosclerospora</taxon>
    </lineage>
</organism>
<dbReference type="EMBL" id="CM047584">
    <property type="protein sequence ID" value="KAI9911260.1"/>
    <property type="molecule type" value="Genomic_DNA"/>
</dbReference>
<comment type="caution">
    <text evidence="1">The sequence shown here is derived from an EMBL/GenBank/DDBJ whole genome shotgun (WGS) entry which is preliminary data.</text>
</comment>
<evidence type="ECO:0000313" key="2">
    <source>
        <dbReference type="Proteomes" id="UP001163321"/>
    </source>
</evidence>
<reference evidence="1 2" key="1">
    <citation type="journal article" date="2022" name="bioRxiv">
        <title>The genome of the oomycete Peronosclerospora sorghi, a cosmopolitan pathogen of maize and sorghum, is inflated with dispersed pseudogenes.</title>
        <authorList>
            <person name="Fletcher K."/>
            <person name="Martin F."/>
            <person name="Isakeit T."/>
            <person name="Cavanaugh K."/>
            <person name="Magill C."/>
            <person name="Michelmore R."/>
        </authorList>
    </citation>
    <scope>NUCLEOTIDE SEQUENCE [LARGE SCALE GENOMIC DNA]</scope>
    <source>
        <strain evidence="1">P6</strain>
    </source>
</reference>
<gene>
    <name evidence="1" type="ORF">PsorP6_009668</name>
</gene>
<evidence type="ECO:0000313" key="1">
    <source>
        <dbReference type="EMBL" id="KAI9911260.1"/>
    </source>
</evidence>
<protein>
    <submittedName>
        <fullName evidence="1">Uncharacterized protein</fullName>
    </submittedName>
</protein>
<keyword evidence="2" id="KW-1185">Reference proteome</keyword>
<sequence length="205" mass="21632">MTVVLVDITVGATKIVMVAMAPGRSLLNALTIVGSTAAAMDVVSMATSDKTGLSRSLVVTSLSSIVGLAATYLKCLMFLWLSSTGYSHQRDFCQWATLQVKGVGQVRMVLAGGRKFETYVGAVRPATGGNSCVCARVDVKSSSSSMLGSSLMLDEKMIAQFPVLASCMCGTLVSMRSCRMRRGSEEAKGDGASFHACLDTYCKPK</sequence>